<dbReference type="InterPro" id="IPR001279">
    <property type="entry name" value="Metallo-B-lactamas"/>
</dbReference>
<dbReference type="AlphaFoldDB" id="A0A8J6Y8U5"/>
<keyword evidence="2" id="KW-0732">Signal</keyword>
<dbReference type="PANTHER" id="PTHR42951">
    <property type="entry name" value="METALLO-BETA-LACTAMASE DOMAIN-CONTAINING"/>
    <property type="match status" value="1"/>
</dbReference>
<evidence type="ECO:0000256" key="1">
    <source>
        <dbReference type="ARBA" id="ARBA00005250"/>
    </source>
</evidence>
<dbReference type="GO" id="GO:0017001">
    <property type="term" value="P:antibiotic catabolic process"/>
    <property type="evidence" value="ECO:0007669"/>
    <property type="project" value="UniProtKB-ARBA"/>
</dbReference>
<evidence type="ECO:0000313" key="5">
    <source>
        <dbReference type="Proteomes" id="UP000648239"/>
    </source>
</evidence>
<proteinExistence type="inferred from homology"/>
<comment type="caution">
    <text evidence="4">The sequence shown here is derived from an EMBL/GenBank/DDBJ whole genome shotgun (WGS) entry which is preliminary data.</text>
</comment>
<dbReference type="Pfam" id="PF00753">
    <property type="entry name" value="Lactamase_B"/>
    <property type="match status" value="1"/>
</dbReference>
<protein>
    <submittedName>
        <fullName evidence="4">MBL fold metallo-hydrolase</fullName>
    </submittedName>
</protein>
<dbReference type="InterPro" id="IPR050855">
    <property type="entry name" value="NDM-1-like"/>
</dbReference>
<dbReference type="Proteomes" id="UP000648239">
    <property type="component" value="Unassembled WGS sequence"/>
</dbReference>
<dbReference type="PANTHER" id="PTHR42951:SF4">
    <property type="entry name" value="ACYL-COENZYME A THIOESTERASE MBLAC2"/>
    <property type="match status" value="1"/>
</dbReference>
<feature type="domain" description="Metallo-beta-lactamase" evidence="3">
    <location>
        <begin position="42"/>
        <end position="225"/>
    </location>
</feature>
<reference evidence="4 5" key="1">
    <citation type="submission" date="2020-08" db="EMBL/GenBank/DDBJ databases">
        <title>Acidobacteriota in marine sediments use diverse sulfur dissimilation pathways.</title>
        <authorList>
            <person name="Wasmund K."/>
        </authorList>
    </citation>
    <scope>NUCLEOTIDE SEQUENCE [LARGE SCALE GENOMIC DNA]</scope>
    <source>
        <strain evidence="4">MAG AM4</strain>
    </source>
</reference>
<feature type="chain" id="PRO_5035255810" evidence="2">
    <location>
        <begin position="19"/>
        <end position="292"/>
    </location>
</feature>
<gene>
    <name evidence="4" type="ORF">IFK94_09750</name>
</gene>
<dbReference type="EMBL" id="JACXWD010000030">
    <property type="protein sequence ID" value="MBD3868396.1"/>
    <property type="molecule type" value="Genomic_DNA"/>
</dbReference>
<dbReference type="CDD" id="cd16282">
    <property type="entry name" value="metallo-hydrolase-like_MBL-fold"/>
    <property type="match status" value="1"/>
</dbReference>
<name>A0A8J6Y8U5_9BACT</name>
<organism evidence="4 5">
    <name type="scientific">Candidatus Polarisedimenticola svalbardensis</name>
    <dbReference type="NCBI Taxonomy" id="2886004"/>
    <lineage>
        <taxon>Bacteria</taxon>
        <taxon>Pseudomonadati</taxon>
        <taxon>Acidobacteriota</taxon>
        <taxon>Candidatus Polarisedimenticolia</taxon>
        <taxon>Candidatus Polarisedimenticolales</taxon>
        <taxon>Candidatus Polarisedimenticolaceae</taxon>
        <taxon>Candidatus Polarisedimenticola</taxon>
    </lineage>
</organism>
<evidence type="ECO:0000259" key="3">
    <source>
        <dbReference type="SMART" id="SM00849"/>
    </source>
</evidence>
<evidence type="ECO:0000256" key="2">
    <source>
        <dbReference type="SAM" id="SignalP"/>
    </source>
</evidence>
<dbReference type="SUPFAM" id="SSF56281">
    <property type="entry name" value="Metallo-hydrolase/oxidoreductase"/>
    <property type="match status" value="1"/>
</dbReference>
<accession>A0A8J6Y8U5</accession>
<dbReference type="InterPro" id="IPR036866">
    <property type="entry name" value="RibonucZ/Hydroxyglut_hydro"/>
</dbReference>
<evidence type="ECO:0000313" key="4">
    <source>
        <dbReference type="EMBL" id="MBD3868396.1"/>
    </source>
</evidence>
<sequence>MKVLIGLVAMLLVLPAAAQDFDAVEIKASQVSGHVWMLEGAGGTLGVSAGEDGIFLIDDQYAPLTPKILEAIAAIRKGPVEFVLNTHWHGDHVGGNENMGKTGSLIVAHDNVRARMSTDQFLEFLQKDVPASPKGALPVVTFSETVTFHINGDTLRVVHVPHAHTDGDALVQFDKADVIHMGDLYFSGMYPFIDLGSGGSVGGLVAGIEKALAMSGADTRFIAGHGPGSGREGLEGYLKMIRSVRDRVAELKTAGKTLEETVAAKPTADLDETWGQGWIKGDQFVEFVYMSL</sequence>
<dbReference type="SMART" id="SM00849">
    <property type="entry name" value="Lactamase_B"/>
    <property type="match status" value="1"/>
</dbReference>
<dbReference type="Gene3D" id="3.60.15.10">
    <property type="entry name" value="Ribonuclease Z/Hydroxyacylglutathione hydrolase-like"/>
    <property type="match status" value="1"/>
</dbReference>
<feature type="signal peptide" evidence="2">
    <location>
        <begin position="1"/>
        <end position="18"/>
    </location>
</feature>
<comment type="similarity">
    <text evidence="1">Belongs to the metallo-beta-lactamase superfamily. Class-B beta-lactamase family.</text>
</comment>